<dbReference type="GO" id="GO:0015024">
    <property type="term" value="F:glucuronate-2-sulfatase activity"/>
    <property type="evidence" value="ECO:0007669"/>
    <property type="project" value="TreeGrafter"/>
</dbReference>
<dbReference type="AlphaFoldDB" id="A0A4V3JSC8"/>
<dbReference type="EMBL" id="RQGF01000009">
    <property type="protein sequence ID" value="TGL64010.1"/>
    <property type="molecule type" value="Genomic_DNA"/>
</dbReference>
<name>A0A4V3JSC8_9LEPT</name>
<dbReference type="RefSeq" id="WP_135648059.1">
    <property type="nucleotide sequence ID" value="NZ_RQGF01000009.1"/>
</dbReference>
<accession>A0A4V3JSC8</accession>
<dbReference type="SUPFAM" id="SSF53649">
    <property type="entry name" value="Alkaline phosphatase-like"/>
    <property type="match status" value="1"/>
</dbReference>
<protein>
    <recommendedName>
        <fullName evidence="1">Sulfatase N-terminal domain-containing protein</fullName>
    </recommendedName>
</protein>
<reference evidence="2" key="1">
    <citation type="journal article" date="2019" name="PLoS Negl. Trop. Dis.">
        <title>Revisiting the worldwide diversity of Leptospira species in the environment.</title>
        <authorList>
            <person name="Vincent A.T."/>
            <person name="Schiettekatte O."/>
            <person name="Bourhy P."/>
            <person name="Veyrier F.J."/>
            <person name="Picardeau M."/>
        </authorList>
    </citation>
    <scope>NUCLEOTIDE SEQUENCE [LARGE SCALE GENOMIC DNA]</scope>
    <source>
        <strain evidence="2">201702455</strain>
    </source>
</reference>
<dbReference type="CDD" id="cd16035">
    <property type="entry name" value="sulfatase_like"/>
    <property type="match status" value="1"/>
</dbReference>
<feature type="domain" description="Sulfatase N-terminal" evidence="1">
    <location>
        <begin position="48"/>
        <end position="400"/>
    </location>
</feature>
<keyword evidence="3" id="KW-1185">Reference proteome</keyword>
<dbReference type="Gene3D" id="3.40.720.10">
    <property type="entry name" value="Alkaline Phosphatase, subunit A"/>
    <property type="match status" value="1"/>
</dbReference>
<proteinExistence type="predicted"/>
<dbReference type="OrthoDB" id="279611at2"/>
<evidence type="ECO:0000313" key="3">
    <source>
        <dbReference type="Proteomes" id="UP000297762"/>
    </source>
</evidence>
<evidence type="ECO:0000259" key="1">
    <source>
        <dbReference type="Pfam" id="PF00884"/>
    </source>
</evidence>
<dbReference type="InterPro" id="IPR000917">
    <property type="entry name" value="Sulfatase_N"/>
</dbReference>
<dbReference type="GO" id="GO:0004065">
    <property type="term" value="F:arylsulfatase activity"/>
    <property type="evidence" value="ECO:0007669"/>
    <property type="project" value="TreeGrafter"/>
</dbReference>
<comment type="caution">
    <text evidence="2">The sequence shown here is derived from an EMBL/GenBank/DDBJ whole genome shotgun (WGS) entry which is preliminary data.</text>
</comment>
<gene>
    <name evidence="2" type="ORF">EHQ64_03155</name>
</gene>
<dbReference type="PANTHER" id="PTHR46615">
    <property type="entry name" value="ARYLSULFATASE K"/>
    <property type="match status" value="1"/>
</dbReference>
<dbReference type="PANTHER" id="PTHR46615:SF1">
    <property type="entry name" value="ARYLSULFATASE K"/>
    <property type="match status" value="1"/>
</dbReference>
<dbReference type="InterPro" id="IPR017850">
    <property type="entry name" value="Alkaline_phosphatase_core_sf"/>
</dbReference>
<evidence type="ECO:0000313" key="2">
    <source>
        <dbReference type="EMBL" id="TGL64010.1"/>
    </source>
</evidence>
<sequence>MKKMSRKSFLISAGLLGLSGIGLGYTWKNDLFSKRIRGQFAKRKSKQPNILFILTDQERHPSLLPSGLKLSHRERLYEKATRFSGMQNVSGLCSMARGNIYTGLHYQYNGVYENVPIPFAHDLYSHVPTIGTMLQDLGYETAYFGKWHLTHLPWDRPMGKDKMSSLFRSYGFEITDQDSEIEGVQGGHKKDYKTAFAASKFLEKRKYSKRPWFAAVNFLNPHDIMFFLASKRQLETYVYNPMIGESISKAPNHFLYSEKLGLPLPENFGEKGDFDKPKAHKIFKDVMDVTLGRIPLDDIEGWKNHENYYLNCLRDVDSHIGTVLDVLDNKGLWDNTIVVFSSDHGELSGAHGLRGKGNTIYRESASVPFAIYHPDIKSGNDTNALASQIDIVPTLLGFAGLSSKERLEQFPDLKGVDLSPAMTPTNRKDIYSTGRDSALYQWDSRVFGSAETAELIAKAFQEKGFQRAWKLINLPVMKGMKERHSMRGIFDGRYKFARYFRPLDHSLPKTEQELFENHDLELYDTQKDPLEKRNLANLQENKGLVWEMAKKANSLFKKEVGEDEAQMMPGPDFLWTRQGS</sequence>
<dbReference type="Pfam" id="PF00884">
    <property type="entry name" value="Sulfatase"/>
    <property type="match status" value="1"/>
</dbReference>
<organism evidence="2 3">
    <name type="scientific">Leptospira sarikeiensis</name>
    <dbReference type="NCBI Taxonomy" id="2484943"/>
    <lineage>
        <taxon>Bacteria</taxon>
        <taxon>Pseudomonadati</taxon>
        <taxon>Spirochaetota</taxon>
        <taxon>Spirochaetia</taxon>
        <taxon>Leptospirales</taxon>
        <taxon>Leptospiraceae</taxon>
        <taxon>Leptospira</taxon>
    </lineage>
</organism>
<dbReference type="Proteomes" id="UP000297762">
    <property type="component" value="Unassembled WGS sequence"/>
</dbReference>
<dbReference type="InterPro" id="IPR051849">
    <property type="entry name" value="GAG-degrading_sulfatase"/>
</dbReference>